<dbReference type="KEGG" id="msto:MSTO_43290"/>
<gene>
    <name evidence="3" type="ORF">MSTO_43290</name>
</gene>
<feature type="transmembrane region" description="Helical" evidence="2">
    <location>
        <begin position="12"/>
        <end position="33"/>
    </location>
</feature>
<dbReference type="InterPro" id="IPR004711">
    <property type="entry name" value="Benzoate_Transporter"/>
</dbReference>
<feature type="transmembrane region" description="Helical" evidence="2">
    <location>
        <begin position="89"/>
        <end position="107"/>
    </location>
</feature>
<evidence type="ECO:0000313" key="3">
    <source>
        <dbReference type="EMBL" id="BBY24124.1"/>
    </source>
</evidence>
<keyword evidence="4" id="KW-1185">Reference proteome</keyword>
<feature type="transmembrane region" description="Helical" evidence="2">
    <location>
        <begin position="39"/>
        <end position="59"/>
    </location>
</feature>
<dbReference type="GO" id="GO:0042925">
    <property type="term" value="F:benzoate transmembrane transporter activity"/>
    <property type="evidence" value="ECO:0007669"/>
    <property type="project" value="InterPro"/>
</dbReference>
<sequence length="407" mass="41016">MEPRKPIHAGLNIALVGYTSAFAVVIAGLQAVGATPTQATSGLAALCVTVGLGTLWLSLRHRIPITLAWSTPGAAVLVSTGGVHGGWPAAIGAFLLAGALVMLTGIWPRMGALITAIPAPIAQAMLAGVVLQLCLSPVRGLASHPWQVTPILLTWLVFARFATRWAVPAAFVVTLAVIALSHHADLSGPLLPHPVWTTARLSWVAVAGVTVPLYLVTMAAQNVPGVAIMVSYGYRVPWRESMTVTGLGTLAGAPFGGHAINLAAISAAVPASPEAHCDPARRWPAATAFGAAYLVLAALTTALTTLVAGAPSEVIGAVAGLGLLSTLGSSLAAAMSGSADLAGRAPAAITFVVAASGLSLAGISAAFWALAAGLVVQAALRPARNLNAENTSPRPADAENAALGIHD</sequence>
<dbReference type="EMBL" id="AP022587">
    <property type="protein sequence ID" value="BBY24124.1"/>
    <property type="molecule type" value="Genomic_DNA"/>
</dbReference>
<accession>A0A7I7QCR7</accession>
<proteinExistence type="predicted"/>
<dbReference type="AlphaFoldDB" id="A0A7I7QCR7"/>
<feature type="transmembrane region" description="Helical" evidence="2">
    <location>
        <begin position="204"/>
        <end position="232"/>
    </location>
</feature>
<dbReference type="GO" id="GO:0005886">
    <property type="term" value="C:plasma membrane"/>
    <property type="evidence" value="ECO:0007669"/>
    <property type="project" value="TreeGrafter"/>
</dbReference>
<feature type="transmembrane region" description="Helical" evidence="2">
    <location>
        <begin position="285"/>
        <end position="307"/>
    </location>
</feature>
<feature type="region of interest" description="Disordered" evidence="1">
    <location>
        <begin position="387"/>
        <end position="407"/>
    </location>
</feature>
<name>A0A7I7QCR7_9MYCO</name>
<feature type="transmembrane region" description="Helical" evidence="2">
    <location>
        <begin position="165"/>
        <end position="184"/>
    </location>
</feature>
<dbReference type="PANTHER" id="PTHR30199">
    <property type="entry name" value="MFS FAMILY TRANSPORTER, PREDICTED SUBSTRATE BENZOATE"/>
    <property type="match status" value="1"/>
</dbReference>
<evidence type="ECO:0000256" key="2">
    <source>
        <dbReference type="SAM" id="Phobius"/>
    </source>
</evidence>
<keyword evidence="2" id="KW-1133">Transmembrane helix</keyword>
<keyword evidence="2" id="KW-0812">Transmembrane</keyword>
<evidence type="ECO:0000313" key="4">
    <source>
        <dbReference type="Proteomes" id="UP000467130"/>
    </source>
</evidence>
<dbReference type="NCBIfam" id="TIGR00843">
    <property type="entry name" value="benE"/>
    <property type="match status" value="1"/>
</dbReference>
<dbReference type="Pfam" id="PF03594">
    <property type="entry name" value="BenE"/>
    <property type="match status" value="1"/>
</dbReference>
<evidence type="ECO:0000256" key="1">
    <source>
        <dbReference type="SAM" id="MobiDB-lite"/>
    </source>
</evidence>
<feature type="transmembrane region" description="Helical" evidence="2">
    <location>
        <begin position="314"/>
        <end position="335"/>
    </location>
</feature>
<dbReference type="RefSeq" id="WP_163791697.1">
    <property type="nucleotide sequence ID" value="NZ_AP022587.1"/>
</dbReference>
<feature type="transmembrane region" description="Helical" evidence="2">
    <location>
        <begin position="347"/>
        <end position="376"/>
    </location>
</feature>
<dbReference type="PANTHER" id="PTHR30199:SF0">
    <property type="entry name" value="INNER MEMBRANE PROTEIN YDCO"/>
    <property type="match status" value="1"/>
</dbReference>
<protein>
    <submittedName>
        <fullName evidence="3">Benzoate transporter</fullName>
    </submittedName>
</protein>
<feature type="transmembrane region" description="Helical" evidence="2">
    <location>
        <begin position="66"/>
        <end position="83"/>
    </location>
</feature>
<reference evidence="3 4" key="1">
    <citation type="journal article" date="2019" name="Emerg. Microbes Infect.">
        <title>Comprehensive subspecies identification of 175 nontuberculous mycobacteria species based on 7547 genomic profiles.</title>
        <authorList>
            <person name="Matsumoto Y."/>
            <person name="Kinjo T."/>
            <person name="Motooka D."/>
            <person name="Nabeya D."/>
            <person name="Jung N."/>
            <person name="Uechi K."/>
            <person name="Horii T."/>
            <person name="Iida T."/>
            <person name="Fujita J."/>
            <person name="Nakamura S."/>
        </authorList>
    </citation>
    <scope>NUCLEOTIDE SEQUENCE [LARGE SCALE GENOMIC DNA]</scope>
    <source>
        <strain evidence="3 4">JCM 17783</strain>
    </source>
</reference>
<keyword evidence="2" id="KW-0472">Membrane</keyword>
<feature type="transmembrane region" description="Helical" evidence="2">
    <location>
        <begin position="244"/>
        <end position="265"/>
    </location>
</feature>
<organism evidence="3 4">
    <name type="scientific">Mycobacterium stomatepiae</name>
    <dbReference type="NCBI Taxonomy" id="470076"/>
    <lineage>
        <taxon>Bacteria</taxon>
        <taxon>Bacillati</taxon>
        <taxon>Actinomycetota</taxon>
        <taxon>Actinomycetes</taxon>
        <taxon>Mycobacteriales</taxon>
        <taxon>Mycobacteriaceae</taxon>
        <taxon>Mycobacterium</taxon>
        <taxon>Mycobacterium simiae complex</taxon>
    </lineage>
</organism>
<dbReference type="Proteomes" id="UP000467130">
    <property type="component" value="Chromosome"/>
</dbReference>